<organism evidence="1 2">
    <name type="scientific">Cetraspora pellucida</name>
    <dbReference type="NCBI Taxonomy" id="1433469"/>
    <lineage>
        <taxon>Eukaryota</taxon>
        <taxon>Fungi</taxon>
        <taxon>Fungi incertae sedis</taxon>
        <taxon>Mucoromycota</taxon>
        <taxon>Glomeromycotina</taxon>
        <taxon>Glomeromycetes</taxon>
        <taxon>Diversisporales</taxon>
        <taxon>Gigasporaceae</taxon>
        <taxon>Cetraspora</taxon>
    </lineage>
</organism>
<evidence type="ECO:0000313" key="2">
    <source>
        <dbReference type="Proteomes" id="UP000789759"/>
    </source>
</evidence>
<dbReference type="EMBL" id="CAJVQA010015984">
    <property type="protein sequence ID" value="CAG8740368.1"/>
    <property type="molecule type" value="Genomic_DNA"/>
</dbReference>
<reference evidence="1" key="1">
    <citation type="submission" date="2021-06" db="EMBL/GenBank/DDBJ databases">
        <authorList>
            <person name="Kallberg Y."/>
            <person name="Tangrot J."/>
            <person name="Rosling A."/>
        </authorList>
    </citation>
    <scope>NUCLEOTIDE SEQUENCE</scope>
    <source>
        <strain evidence="1">FL966</strain>
    </source>
</reference>
<gene>
    <name evidence="1" type="ORF">CPELLU_LOCUS14050</name>
</gene>
<proteinExistence type="predicted"/>
<dbReference type="Proteomes" id="UP000789759">
    <property type="component" value="Unassembled WGS sequence"/>
</dbReference>
<protein>
    <submittedName>
        <fullName evidence="1">15474_t:CDS:1</fullName>
    </submittedName>
</protein>
<comment type="caution">
    <text evidence="1">The sequence shown here is derived from an EMBL/GenBank/DDBJ whole genome shotgun (WGS) entry which is preliminary data.</text>
</comment>
<evidence type="ECO:0000313" key="1">
    <source>
        <dbReference type="EMBL" id="CAG8740368.1"/>
    </source>
</evidence>
<accession>A0A9N9NKE2</accession>
<name>A0A9N9NKE2_9GLOM</name>
<dbReference type="AlphaFoldDB" id="A0A9N9NKE2"/>
<sequence length="136" mass="15548">MKRDILTFSSLVHAESYAKVYLNNKEVGEINDESNTESEKQLNKLIEELVKTFKKFDHATEAFSAKKYSTILIIYPIIKLLKFEFAINLNPPLLLSSESNIDSDSEDEEDYTQDIFNIQLTIAQVKSKAQENAPLV</sequence>
<keyword evidence="2" id="KW-1185">Reference proteome</keyword>